<evidence type="ECO:0000313" key="2">
    <source>
        <dbReference type="Proteomes" id="UP001593940"/>
    </source>
</evidence>
<dbReference type="Proteomes" id="UP001593940">
    <property type="component" value="Unassembled WGS sequence"/>
</dbReference>
<protein>
    <submittedName>
        <fullName evidence="1">Uncharacterized protein</fullName>
    </submittedName>
</protein>
<name>A0ABV6YEJ4_9HYPH</name>
<gene>
    <name evidence="1" type="ORF">ACETIH_23945</name>
</gene>
<sequence length="113" mass="12419">MAEIVYTNQRGINPPLGGYMLNLSQTMDGDTSTFTLTNYGNVPTEFGNFGGYKFILKGENFSYNHAGNPAAGTITGLEIRDASGNTLVKVENGLQRDFAAFFMDRLTKRKPCH</sequence>
<comment type="caution">
    <text evidence="1">The sequence shown here is derived from an EMBL/GenBank/DDBJ whole genome shotgun (WGS) entry which is preliminary data.</text>
</comment>
<reference evidence="1 2" key="1">
    <citation type="submission" date="2024-09" db="EMBL/GenBank/DDBJ databases">
        <title>Nodulacao em especies de Leguminosae Basais da Amazonia e Caracterizacao dos Rizobios e Bacterias Associadas aos Nodulos.</title>
        <authorList>
            <person name="Jambeiro I.C.A."/>
            <person name="Lopes I.S."/>
            <person name="Aguiar E.R.G.R."/>
            <person name="Santos A.F.J."/>
            <person name="Dos Santos J.M.F."/>
            <person name="Gross E."/>
        </authorList>
    </citation>
    <scope>NUCLEOTIDE SEQUENCE [LARGE SCALE GENOMIC DNA]</scope>
    <source>
        <strain evidence="1 2">BRUESC1165</strain>
    </source>
</reference>
<dbReference type="RefSeq" id="WP_203271074.1">
    <property type="nucleotide sequence ID" value="NZ_JAFBID010000009.1"/>
</dbReference>
<evidence type="ECO:0000313" key="1">
    <source>
        <dbReference type="EMBL" id="MFC1459694.1"/>
    </source>
</evidence>
<accession>A0ABV6YEJ4</accession>
<dbReference type="EMBL" id="JBHOMY010000119">
    <property type="protein sequence ID" value="MFC1459694.1"/>
    <property type="molecule type" value="Genomic_DNA"/>
</dbReference>
<organism evidence="1 2">
    <name type="scientific">Microvirga arabica</name>
    <dbReference type="NCBI Taxonomy" id="1128671"/>
    <lineage>
        <taxon>Bacteria</taxon>
        <taxon>Pseudomonadati</taxon>
        <taxon>Pseudomonadota</taxon>
        <taxon>Alphaproteobacteria</taxon>
        <taxon>Hyphomicrobiales</taxon>
        <taxon>Methylobacteriaceae</taxon>
        <taxon>Microvirga</taxon>
    </lineage>
</organism>
<keyword evidence="2" id="KW-1185">Reference proteome</keyword>
<proteinExistence type="predicted"/>